<evidence type="ECO:0000313" key="1">
    <source>
        <dbReference type="EMBL" id="MFD1237097.1"/>
    </source>
</evidence>
<accession>A0ABW3VPL0</accession>
<keyword evidence="1" id="KW-0378">Hydrolase</keyword>
<proteinExistence type="predicted"/>
<reference evidence="2" key="1">
    <citation type="journal article" date="2019" name="Int. J. Syst. Evol. Microbiol.">
        <title>The Global Catalogue of Microorganisms (GCM) 10K type strain sequencing project: providing services to taxonomists for standard genome sequencing and annotation.</title>
        <authorList>
            <consortium name="The Broad Institute Genomics Platform"/>
            <consortium name="The Broad Institute Genome Sequencing Center for Infectious Disease"/>
            <person name="Wu L."/>
            <person name="Ma J."/>
        </authorList>
    </citation>
    <scope>NUCLEOTIDE SEQUENCE [LARGE SCALE GENOMIC DNA]</scope>
    <source>
        <strain evidence="2">CCUG 49018</strain>
    </source>
</reference>
<dbReference type="Proteomes" id="UP001597182">
    <property type="component" value="Unassembled WGS sequence"/>
</dbReference>
<feature type="non-terminal residue" evidence="1">
    <location>
        <position position="94"/>
    </location>
</feature>
<dbReference type="InterPro" id="IPR029058">
    <property type="entry name" value="AB_hydrolase_fold"/>
</dbReference>
<gene>
    <name evidence="1" type="ORF">ACFQ34_27745</name>
</gene>
<evidence type="ECO:0000313" key="2">
    <source>
        <dbReference type="Proteomes" id="UP001597182"/>
    </source>
</evidence>
<sequence>MSTPIRLAYGSDPSQFGELSLPPDGVDVRGTVVVVHGGFWRARYDLALGRPLATTLASSGFAAWNVEYRRVGLGGGWPATFEDLAAAVDLLGDL</sequence>
<dbReference type="SUPFAM" id="SSF53474">
    <property type="entry name" value="alpha/beta-Hydrolases"/>
    <property type="match status" value="1"/>
</dbReference>
<dbReference type="Gene3D" id="3.40.50.1820">
    <property type="entry name" value="alpha/beta hydrolase"/>
    <property type="match status" value="1"/>
</dbReference>
<comment type="caution">
    <text evidence="1">The sequence shown here is derived from an EMBL/GenBank/DDBJ whole genome shotgun (WGS) entry which is preliminary data.</text>
</comment>
<dbReference type="EMBL" id="JBHTMB010000266">
    <property type="protein sequence ID" value="MFD1237097.1"/>
    <property type="molecule type" value="Genomic_DNA"/>
</dbReference>
<dbReference type="GO" id="GO:0016787">
    <property type="term" value="F:hydrolase activity"/>
    <property type="evidence" value="ECO:0007669"/>
    <property type="project" value="UniProtKB-KW"/>
</dbReference>
<organism evidence="1 2">
    <name type="scientific">Pseudonocardia benzenivorans</name>
    <dbReference type="NCBI Taxonomy" id="228005"/>
    <lineage>
        <taxon>Bacteria</taxon>
        <taxon>Bacillati</taxon>
        <taxon>Actinomycetota</taxon>
        <taxon>Actinomycetes</taxon>
        <taxon>Pseudonocardiales</taxon>
        <taxon>Pseudonocardiaceae</taxon>
        <taxon>Pseudonocardia</taxon>
    </lineage>
</organism>
<name>A0ABW3VPL0_9PSEU</name>
<protein>
    <submittedName>
        <fullName evidence="1">Alpha/beta hydrolase</fullName>
    </submittedName>
</protein>
<keyword evidence="2" id="KW-1185">Reference proteome</keyword>